<dbReference type="InterPro" id="IPR000524">
    <property type="entry name" value="Tscrpt_reg_HTH_GntR"/>
</dbReference>
<name>A0A5B8LWW2_9HYPH</name>
<evidence type="ECO:0000256" key="3">
    <source>
        <dbReference type="ARBA" id="ARBA00023163"/>
    </source>
</evidence>
<keyword evidence="2" id="KW-0238">DNA-binding</keyword>
<dbReference type="RefSeq" id="WP_146290716.1">
    <property type="nucleotide sequence ID" value="NZ_CP042304.1"/>
</dbReference>
<protein>
    <submittedName>
        <fullName evidence="5">FadR family transcriptional regulator</fullName>
    </submittedName>
</protein>
<dbReference type="SUPFAM" id="SSF48008">
    <property type="entry name" value="GntR ligand-binding domain-like"/>
    <property type="match status" value="1"/>
</dbReference>
<evidence type="ECO:0000256" key="2">
    <source>
        <dbReference type="ARBA" id="ARBA00023125"/>
    </source>
</evidence>
<dbReference type="SUPFAM" id="SSF46785">
    <property type="entry name" value="Winged helix' DNA-binding domain"/>
    <property type="match status" value="1"/>
</dbReference>
<evidence type="ECO:0000313" key="5">
    <source>
        <dbReference type="EMBL" id="QDZ11900.1"/>
    </source>
</evidence>
<dbReference type="Pfam" id="PF07729">
    <property type="entry name" value="FCD"/>
    <property type="match status" value="1"/>
</dbReference>
<dbReference type="GO" id="GO:0003677">
    <property type="term" value="F:DNA binding"/>
    <property type="evidence" value="ECO:0007669"/>
    <property type="project" value="UniProtKB-KW"/>
</dbReference>
<keyword evidence="1" id="KW-0805">Transcription regulation</keyword>
<dbReference type="InterPro" id="IPR036388">
    <property type="entry name" value="WH-like_DNA-bd_sf"/>
</dbReference>
<dbReference type="InterPro" id="IPR036390">
    <property type="entry name" value="WH_DNA-bd_sf"/>
</dbReference>
<dbReference type="SMART" id="SM00895">
    <property type="entry name" value="FCD"/>
    <property type="match status" value="1"/>
</dbReference>
<dbReference type="Pfam" id="PF00392">
    <property type="entry name" value="GntR"/>
    <property type="match status" value="1"/>
</dbReference>
<evidence type="ECO:0000313" key="6">
    <source>
        <dbReference type="Proteomes" id="UP000315364"/>
    </source>
</evidence>
<dbReference type="Gene3D" id="1.20.120.530">
    <property type="entry name" value="GntR ligand-binding domain-like"/>
    <property type="match status" value="1"/>
</dbReference>
<dbReference type="PROSITE" id="PS50949">
    <property type="entry name" value="HTH_GNTR"/>
    <property type="match status" value="1"/>
</dbReference>
<dbReference type="PANTHER" id="PTHR43537:SF44">
    <property type="entry name" value="GNTR FAMILY REGULATORY PROTEIN"/>
    <property type="match status" value="1"/>
</dbReference>
<dbReference type="OrthoDB" id="9028214at2"/>
<dbReference type="EMBL" id="CP042304">
    <property type="protein sequence ID" value="QDZ11900.1"/>
    <property type="molecule type" value="Genomic_DNA"/>
</dbReference>
<proteinExistence type="predicted"/>
<organism evidence="5 6">
    <name type="scientific">Devosia ginsengisoli</name>
    <dbReference type="NCBI Taxonomy" id="400770"/>
    <lineage>
        <taxon>Bacteria</taxon>
        <taxon>Pseudomonadati</taxon>
        <taxon>Pseudomonadota</taxon>
        <taxon>Alphaproteobacteria</taxon>
        <taxon>Hyphomicrobiales</taxon>
        <taxon>Devosiaceae</taxon>
        <taxon>Devosia</taxon>
    </lineage>
</organism>
<sequence length="265" mass="29427">MVRRSTTSNREDMPLGGLMPVRGILGQVVSDLGRRIVAGEWKTDETLPTETELMDELKVGRSVVRESIRILNAKGLVRSRQMAGTTVMPRAVWRLLDPDLIQWRMQAADRKVLLKDLLQVRLTLEPGVVWAATANGSEAAKARIHAAWQGKIAVLHEESVTPEEQRQHFITHDLEFHRAFLAAVGSEILEQLFSVIEAALSLMIDVQMQARGSTTALVGMEETNQLHQDVYDAFAAGDAEGAERAMRHLIQSAIIDANRGFSLTE</sequence>
<reference evidence="5 6" key="1">
    <citation type="submission" date="2019-07" db="EMBL/GenBank/DDBJ databases">
        <title>Full genome sequence of Devosia sp. Gsoil 520.</title>
        <authorList>
            <person name="Im W.-T."/>
        </authorList>
    </citation>
    <scope>NUCLEOTIDE SEQUENCE [LARGE SCALE GENOMIC DNA]</scope>
    <source>
        <strain evidence="5 6">Gsoil 520</strain>
    </source>
</reference>
<keyword evidence="6" id="KW-1185">Reference proteome</keyword>
<dbReference type="SMART" id="SM00345">
    <property type="entry name" value="HTH_GNTR"/>
    <property type="match status" value="1"/>
</dbReference>
<dbReference type="PRINTS" id="PR00035">
    <property type="entry name" value="HTHGNTR"/>
</dbReference>
<keyword evidence="3" id="KW-0804">Transcription</keyword>
<dbReference type="InterPro" id="IPR008920">
    <property type="entry name" value="TF_FadR/GntR_C"/>
</dbReference>
<feature type="domain" description="HTH gntR-type" evidence="4">
    <location>
        <begin position="22"/>
        <end position="90"/>
    </location>
</feature>
<dbReference type="CDD" id="cd07377">
    <property type="entry name" value="WHTH_GntR"/>
    <property type="match status" value="1"/>
</dbReference>
<dbReference type="Gene3D" id="1.10.10.10">
    <property type="entry name" value="Winged helix-like DNA-binding domain superfamily/Winged helix DNA-binding domain"/>
    <property type="match status" value="1"/>
</dbReference>
<dbReference type="InterPro" id="IPR011711">
    <property type="entry name" value="GntR_C"/>
</dbReference>
<dbReference type="Proteomes" id="UP000315364">
    <property type="component" value="Chromosome"/>
</dbReference>
<evidence type="ECO:0000259" key="4">
    <source>
        <dbReference type="PROSITE" id="PS50949"/>
    </source>
</evidence>
<evidence type="ECO:0000256" key="1">
    <source>
        <dbReference type="ARBA" id="ARBA00023015"/>
    </source>
</evidence>
<accession>A0A5B8LWW2</accession>
<gene>
    <name evidence="5" type="ORF">FPZ08_14780</name>
</gene>
<dbReference type="KEGG" id="dea:FPZ08_14780"/>
<dbReference type="GO" id="GO:0003700">
    <property type="term" value="F:DNA-binding transcription factor activity"/>
    <property type="evidence" value="ECO:0007669"/>
    <property type="project" value="InterPro"/>
</dbReference>
<dbReference type="PANTHER" id="PTHR43537">
    <property type="entry name" value="TRANSCRIPTIONAL REGULATOR, GNTR FAMILY"/>
    <property type="match status" value="1"/>
</dbReference>
<dbReference type="AlphaFoldDB" id="A0A5B8LWW2"/>